<reference evidence="3" key="1">
    <citation type="journal article" date="2019" name="Int. J. Syst. Evol. Microbiol.">
        <title>The Global Catalogue of Microorganisms (GCM) 10K type strain sequencing project: providing services to taxonomists for standard genome sequencing and annotation.</title>
        <authorList>
            <consortium name="The Broad Institute Genomics Platform"/>
            <consortium name="The Broad Institute Genome Sequencing Center for Infectious Disease"/>
            <person name="Wu L."/>
            <person name="Ma J."/>
        </authorList>
    </citation>
    <scope>NUCLEOTIDE SEQUENCE [LARGE SCALE GENOMIC DNA]</scope>
    <source>
        <strain evidence="3">CCM 8937</strain>
    </source>
</reference>
<protein>
    <recommendedName>
        <fullName evidence="4">Lipoprotein</fullName>
    </recommendedName>
</protein>
<accession>A0ABW4BNP9</accession>
<dbReference type="RefSeq" id="WP_125647766.1">
    <property type="nucleotide sequence ID" value="NZ_JBHTOH010000016.1"/>
</dbReference>
<dbReference type="EMBL" id="JBHTOH010000016">
    <property type="protein sequence ID" value="MFD1410552.1"/>
    <property type="molecule type" value="Genomic_DNA"/>
</dbReference>
<evidence type="ECO:0000256" key="1">
    <source>
        <dbReference type="SAM" id="SignalP"/>
    </source>
</evidence>
<dbReference type="SUPFAM" id="SSF63825">
    <property type="entry name" value="YWTD domain"/>
    <property type="match status" value="1"/>
</dbReference>
<proteinExistence type="predicted"/>
<dbReference type="PROSITE" id="PS51257">
    <property type="entry name" value="PROKAR_LIPOPROTEIN"/>
    <property type="match status" value="1"/>
</dbReference>
<keyword evidence="3" id="KW-1185">Reference proteome</keyword>
<name>A0ABW4BNP9_9LACO</name>
<gene>
    <name evidence="2" type="ORF">ACFQ4R_02795</name>
</gene>
<comment type="caution">
    <text evidence="2">The sequence shown here is derived from an EMBL/GenBank/DDBJ whole genome shotgun (WGS) entry which is preliminary data.</text>
</comment>
<dbReference type="Proteomes" id="UP001597191">
    <property type="component" value="Unassembled WGS sequence"/>
</dbReference>
<evidence type="ECO:0008006" key="4">
    <source>
        <dbReference type="Google" id="ProtNLM"/>
    </source>
</evidence>
<evidence type="ECO:0000313" key="3">
    <source>
        <dbReference type="Proteomes" id="UP001597191"/>
    </source>
</evidence>
<evidence type="ECO:0000313" key="2">
    <source>
        <dbReference type="EMBL" id="MFD1410552.1"/>
    </source>
</evidence>
<feature type="signal peptide" evidence="1">
    <location>
        <begin position="1"/>
        <end position="29"/>
    </location>
</feature>
<keyword evidence="1" id="KW-0732">Signal</keyword>
<organism evidence="2 3">
    <name type="scientific">Lapidilactobacillus gannanensis</name>
    <dbReference type="NCBI Taxonomy" id="2486002"/>
    <lineage>
        <taxon>Bacteria</taxon>
        <taxon>Bacillati</taxon>
        <taxon>Bacillota</taxon>
        <taxon>Bacilli</taxon>
        <taxon>Lactobacillales</taxon>
        <taxon>Lactobacillaceae</taxon>
        <taxon>Lapidilactobacillus</taxon>
    </lineage>
</organism>
<sequence length="374" mass="41728">MKSTKNRFLRLAIIFEVIGSLMLLSSCTATNKKKMATSSPQEVLNDGTNVSPSIYRTDEFYQKLTTAYPALKTLIDRDAQPACFAIPGLDQTRTLTMGRPPRLATSTQMDPQGLAITDKYLVISAYSRDHRHHSVLYVLSKKTGLHVKNIVLPGDPHVGGLAYDPLNRRLWIATRKKHLAALAALDESTLDQDNFAVSRRSVVYDARVSLPMLNDASYLAYHDHQLTVGYFDKNAAGILVDLPITDNGQVTAPTEIATNGAQHFFTEKDIQGISYYKDYLIFSQSYGQKDSKLLVFKNPHNSRDLNLDSDEVVASVDLPPYLEQIKSVGPDVYLLFESASLRYRDTFSGFHADHVFKIKFAALLKQDASSSSRN</sequence>
<feature type="chain" id="PRO_5046047335" description="Lipoprotein" evidence="1">
    <location>
        <begin position="30"/>
        <end position="374"/>
    </location>
</feature>